<reference evidence="4" key="1">
    <citation type="submission" date="2020-10" db="EMBL/GenBank/DDBJ databases">
        <authorList>
            <person name="Gilroy R."/>
        </authorList>
    </citation>
    <scope>NUCLEOTIDE SEQUENCE</scope>
    <source>
        <strain evidence="4">CHK178-757</strain>
    </source>
</reference>
<evidence type="ECO:0000313" key="5">
    <source>
        <dbReference type="Proteomes" id="UP000823927"/>
    </source>
</evidence>
<dbReference type="NCBIfam" id="TIGR02452">
    <property type="entry name" value="TIGR02452 family protein"/>
    <property type="match status" value="1"/>
</dbReference>
<dbReference type="SUPFAM" id="SSF52266">
    <property type="entry name" value="SGNH hydrolase"/>
    <property type="match status" value="1"/>
</dbReference>
<dbReference type="Proteomes" id="UP000823927">
    <property type="component" value="Unassembled WGS sequence"/>
</dbReference>
<evidence type="ECO:0000256" key="1">
    <source>
        <dbReference type="SAM" id="MobiDB-lite"/>
    </source>
</evidence>
<name>A0A9D1JS12_9FIRM</name>
<dbReference type="Gene3D" id="3.40.220.10">
    <property type="entry name" value="Leucine Aminopeptidase, subunit E, domain 1"/>
    <property type="match status" value="1"/>
</dbReference>
<evidence type="ECO:0000313" key="4">
    <source>
        <dbReference type="EMBL" id="HIS47910.1"/>
    </source>
</evidence>
<dbReference type="InterPro" id="IPR043472">
    <property type="entry name" value="Macro_dom-like"/>
</dbReference>
<keyword evidence="2" id="KW-0812">Transmembrane</keyword>
<dbReference type="SUPFAM" id="SSF52949">
    <property type="entry name" value="Macro domain-like"/>
    <property type="match status" value="1"/>
</dbReference>
<dbReference type="InterPro" id="IPR019261">
    <property type="entry name" value="PARG_cat_microbial"/>
</dbReference>
<dbReference type="AlphaFoldDB" id="A0A9D1JS12"/>
<dbReference type="Gene3D" id="3.40.50.1110">
    <property type="entry name" value="SGNH hydrolase"/>
    <property type="match status" value="1"/>
</dbReference>
<evidence type="ECO:0000259" key="3">
    <source>
        <dbReference type="Pfam" id="PF10021"/>
    </source>
</evidence>
<proteinExistence type="predicted"/>
<gene>
    <name evidence="4" type="ORF">IAB46_10255</name>
</gene>
<organism evidence="4 5">
    <name type="scientific">Candidatus Scybalocola faecigallinarum</name>
    <dbReference type="NCBI Taxonomy" id="2840941"/>
    <lineage>
        <taxon>Bacteria</taxon>
        <taxon>Bacillati</taxon>
        <taxon>Bacillota</taxon>
        <taxon>Clostridia</taxon>
        <taxon>Lachnospirales</taxon>
        <taxon>Lachnospiraceae</taxon>
        <taxon>Lachnospiraceae incertae sedis</taxon>
        <taxon>Candidatus Scybalocola (ex Gilroy et al. 2021)</taxon>
    </lineage>
</organism>
<accession>A0A9D1JS12</accession>
<protein>
    <submittedName>
        <fullName evidence="4">TIGR02452 family protein</fullName>
    </submittedName>
</protein>
<reference evidence="4" key="2">
    <citation type="journal article" date="2021" name="PeerJ">
        <title>Extensive microbial diversity within the chicken gut microbiome revealed by metagenomics and culture.</title>
        <authorList>
            <person name="Gilroy R."/>
            <person name="Ravi A."/>
            <person name="Getino M."/>
            <person name="Pursley I."/>
            <person name="Horton D.L."/>
            <person name="Alikhan N.F."/>
            <person name="Baker D."/>
            <person name="Gharbi K."/>
            <person name="Hall N."/>
            <person name="Watson M."/>
            <person name="Adriaenssens E.M."/>
            <person name="Foster-Nyarko E."/>
            <person name="Jarju S."/>
            <person name="Secka A."/>
            <person name="Antonio M."/>
            <person name="Oren A."/>
            <person name="Chaudhuri R.R."/>
            <person name="La Ragione R."/>
            <person name="Hildebrand F."/>
            <person name="Pallen M.J."/>
        </authorList>
    </citation>
    <scope>NUCLEOTIDE SEQUENCE</scope>
    <source>
        <strain evidence="4">CHK178-757</strain>
    </source>
</reference>
<dbReference type="PANTHER" id="PTHR35596">
    <property type="entry name" value="DUF2263 DOMAIN-CONTAINING PROTEIN"/>
    <property type="match status" value="1"/>
</dbReference>
<dbReference type="PANTHER" id="PTHR35596:SF1">
    <property type="entry name" value="MICROBIAL-TYPE PARG CATALYTIC DOMAIN-CONTAINING PROTEIN"/>
    <property type="match status" value="1"/>
</dbReference>
<comment type="caution">
    <text evidence="4">The sequence shown here is derived from an EMBL/GenBank/DDBJ whole genome shotgun (WGS) entry which is preliminary data.</text>
</comment>
<feature type="region of interest" description="Disordered" evidence="1">
    <location>
        <begin position="459"/>
        <end position="488"/>
    </location>
</feature>
<keyword evidence="2" id="KW-0472">Membrane</keyword>
<keyword evidence="2" id="KW-1133">Transmembrane helix</keyword>
<dbReference type="InterPro" id="IPR012664">
    <property type="entry name" value="CHP02452"/>
</dbReference>
<sequence length="525" mass="58743">MENVMAEVFLDTQRLLWENEELRCRTWSAVMSTRVYPENFDTTRVMGTHSVKISVTCESIPAAARRFAESGMRIAVLNVANAVSPGGSVSWGGQGVEETLCRCSNLYPCLTKPEIFESFYQYNNQLDGYYSSRIIYSQNVTFFKIEGKLPKYTDRWFLADVITCPAPNLNGTVRIDEKKLRKVLEGRIRNILSVAEANGVGCLVFGDFGCGVYMNPPQLVAQIFYEQLTYGDFRNAFWEVIFAVEDRSNYDIFCQVLSPWQKNPLYGKYVSVLGDSLGSFWPHLTSYFGGRLLANCCVLESMVSGPFRASAGSDIRILGLRQNGKNPDVIFIYTGTWDYLRGVPADAPEEPVNMKENYVNYFTPSYEVMLWKLRRNYPYARIYCGLLCPPLLSEGALEAYNYGIRSCALKYGCYVADIPKYVKSYDSPDGIHASALGFNQLLDGWIQAVEDLADLEEKRKNSRSGTSVRNRTGRFAMKPGNPCHSRRPAAVDPASKWPAAAAAALSVSGVTLAGLLIALMILIIK</sequence>
<dbReference type="Pfam" id="PF10021">
    <property type="entry name" value="PARG_cat_microb"/>
    <property type="match status" value="1"/>
</dbReference>
<feature type="transmembrane region" description="Helical" evidence="2">
    <location>
        <begin position="497"/>
        <end position="524"/>
    </location>
</feature>
<evidence type="ECO:0000256" key="2">
    <source>
        <dbReference type="SAM" id="Phobius"/>
    </source>
</evidence>
<feature type="domain" description="Microbial-type PARG catalytic" evidence="3">
    <location>
        <begin position="22"/>
        <end position="144"/>
    </location>
</feature>
<dbReference type="EMBL" id="DVIT01000037">
    <property type="protein sequence ID" value="HIS47910.1"/>
    <property type="molecule type" value="Genomic_DNA"/>
</dbReference>
<dbReference type="InterPro" id="IPR036514">
    <property type="entry name" value="SGNH_hydro_sf"/>
</dbReference>